<dbReference type="InterPro" id="IPR052792">
    <property type="entry name" value="Thioredoxin_dom-contain_11"/>
</dbReference>
<dbReference type="PROSITE" id="PS00194">
    <property type="entry name" value="THIOREDOXIN_1"/>
    <property type="match status" value="1"/>
</dbReference>
<dbReference type="InterPro" id="IPR058777">
    <property type="entry name" value="TXNDC11_thioredoxin"/>
</dbReference>
<keyword evidence="2" id="KW-1133">Transmembrane helix</keyword>
<evidence type="ECO:0000313" key="5">
    <source>
        <dbReference type="Proteomes" id="UP000827092"/>
    </source>
</evidence>
<dbReference type="EMBL" id="JAFNEN010000628">
    <property type="protein sequence ID" value="KAG8179393.1"/>
    <property type="molecule type" value="Genomic_DNA"/>
</dbReference>
<dbReference type="InterPro" id="IPR036249">
    <property type="entry name" value="Thioredoxin-like_sf"/>
</dbReference>
<dbReference type="Gene3D" id="3.40.30.10">
    <property type="entry name" value="Glutaredoxin"/>
    <property type="match status" value="3"/>
</dbReference>
<dbReference type="Proteomes" id="UP000827092">
    <property type="component" value="Unassembled WGS sequence"/>
</dbReference>
<keyword evidence="2" id="KW-0472">Membrane</keyword>
<keyword evidence="5" id="KW-1185">Reference proteome</keyword>
<dbReference type="AlphaFoldDB" id="A0AAV6U6B3"/>
<proteinExistence type="predicted"/>
<feature type="transmembrane region" description="Helical" evidence="2">
    <location>
        <begin position="40"/>
        <end position="59"/>
    </location>
</feature>
<dbReference type="Pfam" id="PF00085">
    <property type="entry name" value="Thioredoxin"/>
    <property type="match status" value="1"/>
</dbReference>
<organism evidence="4 5">
    <name type="scientific">Oedothorax gibbosus</name>
    <dbReference type="NCBI Taxonomy" id="931172"/>
    <lineage>
        <taxon>Eukaryota</taxon>
        <taxon>Metazoa</taxon>
        <taxon>Ecdysozoa</taxon>
        <taxon>Arthropoda</taxon>
        <taxon>Chelicerata</taxon>
        <taxon>Arachnida</taxon>
        <taxon>Araneae</taxon>
        <taxon>Araneomorphae</taxon>
        <taxon>Entelegynae</taxon>
        <taxon>Araneoidea</taxon>
        <taxon>Linyphiidae</taxon>
        <taxon>Erigoninae</taxon>
        <taxon>Oedothorax</taxon>
    </lineage>
</organism>
<keyword evidence="2" id="KW-0812">Transmembrane</keyword>
<dbReference type="InterPro" id="IPR017937">
    <property type="entry name" value="Thioredoxin_CS"/>
</dbReference>
<evidence type="ECO:0000259" key="3">
    <source>
        <dbReference type="PROSITE" id="PS51352"/>
    </source>
</evidence>
<sequence>MADSNDALKDEEDFYLQDTRGDTPNFAKYFQVMNSHGREIFFIITIIFTGIAALQSGPLKTKKTNPPDIFFEPPSLVTDFYHGNVRQLMSLISEKDVSLVMYYAPWDAMSMHSREEFETVAKFYHNEVFFAAINCWWPEGECRKKFSVPSYPIVLAYVHEMGIIRYDGPIISSYLIYFLDSVLSPLVPLHHKGELLDLLARHEGVLVGYFEFKDSSYPNGYRQFYHAALKALSNDPHRRICFAVVTNQQDAEIFKLKSTIQLFLWNSTETHSGDLSDHTELLKWAFSKINYVSSWVTPPGSKSSLLSDIIENNPTLILFTPRNVLLEYSPYYNVLKEVALDYNNFYRSNFVESIIHRMVLKRHILQEDFSKTIQKCHRNTSSSDPNVCRQRPHLCEMTCCQPASINLRIGQACNCRACLHHRVENLEEMKLYECENTLKLVVESFDINQLGKFKRCNDIEVSFPVKFGQYKQLSFHCELASENSARSMKRKVPKEDLAHFKDDLILTMIENNEKRLCHRLRYALNYSELNFPSFPDPSDASSWLSNFTGLKGHTNRTLTFIAMDVVLFHSFAENLGVDVSKNHHQTSAVIVETAQENQFVLEGDVTKRSLVEFIKNYTSGSLSRHLRMPVRKLEPCNKQEGANVCVEEVTTNTFFDVVMAERDVVLYYYAPWCGPCLSISHVFLGVADYFSNIEGIKFARINGEENDLPWEYTVEKYPTIIFFPAKRKSDSAEFPPSLQISPTHLLHFVLVHTQPSVRWAVAMEMCGRECIAKNLLASAKELRRLHREERGLVNDLHFVQTIIYKPKRRTAKTSKEEDTELKTKKGPSINYLRNVYLKTVVERVHKKRRQIRQALQLEAVLRVKARTYRREDTKRDGIRKEKKFQDFRQKRKDEL</sequence>
<comment type="caution">
    <text evidence="4">The sequence shown here is derived from an EMBL/GenBank/DDBJ whole genome shotgun (WGS) entry which is preliminary data.</text>
</comment>
<feature type="domain" description="Thioredoxin" evidence="3">
    <location>
        <begin position="622"/>
        <end position="784"/>
    </location>
</feature>
<reference evidence="4 5" key="1">
    <citation type="journal article" date="2022" name="Nat. Ecol. Evol.">
        <title>A masculinizing supergene underlies an exaggerated male reproductive morph in a spider.</title>
        <authorList>
            <person name="Hendrickx F."/>
            <person name="De Corte Z."/>
            <person name="Sonet G."/>
            <person name="Van Belleghem S.M."/>
            <person name="Kostlbacher S."/>
            <person name="Vangestel C."/>
        </authorList>
    </citation>
    <scope>NUCLEOTIDE SEQUENCE [LARGE SCALE GENOMIC DNA]</scope>
    <source>
        <strain evidence="4">W744_W776</strain>
    </source>
</reference>
<dbReference type="InterPro" id="IPR013766">
    <property type="entry name" value="Thioredoxin_domain"/>
</dbReference>
<gene>
    <name evidence="4" type="ORF">JTE90_011402</name>
</gene>
<evidence type="ECO:0000256" key="2">
    <source>
        <dbReference type="SAM" id="Phobius"/>
    </source>
</evidence>
<evidence type="ECO:0000256" key="1">
    <source>
        <dbReference type="SAM" id="MobiDB-lite"/>
    </source>
</evidence>
<dbReference type="Pfam" id="PF26234">
    <property type="entry name" value="TXNDC11_2nd"/>
    <property type="match status" value="1"/>
</dbReference>
<dbReference type="PANTHER" id="PTHR46497:SF1">
    <property type="entry name" value="THIOREDOXIN DOMAIN-CONTAINING PROTEIN 11"/>
    <property type="match status" value="1"/>
</dbReference>
<dbReference type="SUPFAM" id="SSF52833">
    <property type="entry name" value="Thioredoxin-like"/>
    <property type="match status" value="2"/>
</dbReference>
<name>A0AAV6U6B3_9ARAC</name>
<accession>A0AAV6U6B3</accession>
<dbReference type="PANTHER" id="PTHR46497">
    <property type="entry name" value="THIOREDOXIN DOMAIN-CONTAINING PROTEIN 11"/>
    <property type="match status" value="1"/>
</dbReference>
<protein>
    <recommendedName>
        <fullName evidence="3">Thioredoxin domain-containing protein</fullName>
    </recommendedName>
</protein>
<dbReference type="PROSITE" id="PS51352">
    <property type="entry name" value="THIOREDOXIN_2"/>
    <property type="match status" value="1"/>
</dbReference>
<evidence type="ECO:0000313" key="4">
    <source>
        <dbReference type="EMBL" id="KAG8179393.1"/>
    </source>
</evidence>
<feature type="region of interest" description="Disordered" evidence="1">
    <location>
        <begin position="871"/>
        <end position="895"/>
    </location>
</feature>